<keyword evidence="3" id="KW-1185">Reference proteome</keyword>
<evidence type="ECO:0000259" key="1">
    <source>
        <dbReference type="Pfam" id="PF18701"/>
    </source>
</evidence>
<sequence>MWGCRCGNCQPGGKEMTLAEEKELDLVRSGLTYVTGGDKHCKDPHWHSKYPWKENPATMPNNKRAVEATFLRTERQLSKEPDWKSAYATQVHEMVNRRAAMKLPLEALKSWTGPVWYISHLIAPNPHSVSTPVRLVWNSSQKYKGLSLNDMLIKGPDVLNPIRAVLLRFRAGVYAALGDIRKMYNSVWLEDQEVHLHRFLWRDSEDQAIEDYAITRVNIGDKPAGCIAQVAMRETANLPQFRHFTAERRVVEEDAYVDDILTSHNDLVQLKTLTSNVEEILKAGGFHMKPWVYSGQSGRAKAKIMNIGPTMILPNQLTEDDNKALGLGYTVDSDKLHVMRGRHQALEEYTELSNVKFTRPLTPSNLLERPSGITFSDGSEHAYGAVLYLRWICSEGVVIRLVEAKAKLTPLDHKGDPVKAEMCGAVFAARLKNYFQRHCRIEVGRWYHFVDSQTILGAIQRESYGYKTFFANRIGEIQNSTDVNDWRWIPGQSNVADTITRGASPQDLMEDSEWQSGPKFLSLPENEWPTMSAKDVAAQARENLIKIQKKAFSAALTKEDQVKQQAQSSRRLTGEVVQKLVDVKRFSTLLKLVKTVAWIWRAVEKFLSVNALDKAKWEAVPSGVITATEREDAFRDICLAAQDGVCFPETTTDRLVVYRDTTGLLVCGGRIQSFKKEGKAVPLLPYCAWVSTLLAREAHCEAHDGIAGTVLRMRKKAKLLTSLSKVYFSERAPKENLVRPRHKFHRCKAVLTDLYSFLEKQDKVMLEEMAVRNGTSWSWRILPADSPHRNGAAEAAVRITKKALQSLGGGTNLTYSEFATVLQVAANLANERPIDAQVQSHEGCVQYISPNSLLLGRASQTGDLQTFDFENYPYKRLREIQTQVKSFWKSWCQLAGPNLFVRSKWHTAERNVAVGDIVWLCDQNALRGQFKLASVISVNPDPKGVVRDVRVRVSLSNCAPMQTTKSKDKEDKIQHTILHRDVRRLVVLIPIEEQQ</sequence>
<protein>
    <recommendedName>
        <fullName evidence="1">DUF5641 domain-containing protein</fullName>
    </recommendedName>
</protein>
<evidence type="ECO:0000313" key="2">
    <source>
        <dbReference type="EMBL" id="KAK7889795.1"/>
    </source>
</evidence>
<dbReference type="InterPro" id="IPR043502">
    <property type="entry name" value="DNA/RNA_pol_sf"/>
</dbReference>
<organism evidence="2 3">
    <name type="scientific">Mugilogobius chulae</name>
    <name type="common">yellowstripe goby</name>
    <dbReference type="NCBI Taxonomy" id="88201"/>
    <lineage>
        <taxon>Eukaryota</taxon>
        <taxon>Metazoa</taxon>
        <taxon>Chordata</taxon>
        <taxon>Craniata</taxon>
        <taxon>Vertebrata</taxon>
        <taxon>Euteleostomi</taxon>
        <taxon>Actinopterygii</taxon>
        <taxon>Neopterygii</taxon>
        <taxon>Teleostei</taxon>
        <taxon>Neoteleostei</taxon>
        <taxon>Acanthomorphata</taxon>
        <taxon>Gobiaria</taxon>
        <taxon>Gobiiformes</taxon>
        <taxon>Gobioidei</taxon>
        <taxon>Gobiidae</taxon>
        <taxon>Gobionellinae</taxon>
        <taxon>Mugilogobius</taxon>
    </lineage>
</organism>
<dbReference type="EMBL" id="JBBPFD010000018">
    <property type="protein sequence ID" value="KAK7889795.1"/>
    <property type="molecule type" value="Genomic_DNA"/>
</dbReference>
<dbReference type="Gene3D" id="3.10.10.10">
    <property type="entry name" value="HIV Type 1 Reverse Transcriptase, subunit A, domain 1"/>
    <property type="match status" value="1"/>
</dbReference>
<reference evidence="3" key="1">
    <citation type="submission" date="2024-04" db="EMBL/GenBank/DDBJ databases">
        <title>Salinicola lusitanus LLJ914,a marine bacterium isolated from the Okinawa Trough.</title>
        <authorList>
            <person name="Li J."/>
        </authorList>
    </citation>
    <scope>NUCLEOTIDE SEQUENCE [LARGE SCALE GENOMIC DNA]</scope>
</reference>
<dbReference type="InterPro" id="IPR043128">
    <property type="entry name" value="Rev_trsase/Diguanyl_cyclase"/>
</dbReference>
<feature type="domain" description="DUF5641" evidence="1">
    <location>
        <begin position="876"/>
        <end position="957"/>
    </location>
</feature>
<gene>
    <name evidence="2" type="ORF">WMY93_025355</name>
</gene>
<proteinExistence type="predicted"/>
<evidence type="ECO:0000313" key="3">
    <source>
        <dbReference type="Proteomes" id="UP001460270"/>
    </source>
</evidence>
<dbReference type="PANTHER" id="PTHR47331:SF1">
    <property type="entry name" value="GAG-LIKE PROTEIN"/>
    <property type="match status" value="1"/>
</dbReference>
<comment type="caution">
    <text evidence="2">The sequence shown here is derived from an EMBL/GenBank/DDBJ whole genome shotgun (WGS) entry which is preliminary data.</text>
</comment>
<dbReference type="Pfam" id="PF05380">
    <property type="entry name" value="Peptidase_A17"/>
    <property type="match status" value="1"/>
</dbReference>
<accession>A0AAW0N294</accession>
<dbReference type="Gene3D" id="3.30.70.270">
    <property type="match status" value="1"/>
</dbReference>
<dbReference type="SUPFAM" id="SSF56672">
    <property type="entry name" value="DNA/RNA polymerases"/>
    <property type="match status" value="1"/>
</dbReference>
<name>A0AAW0N294_9GOBI</name>
<dbReference type="Proteomes" id="UP001460270">
    <property type="component" value="Unassembled WGS sequence"/>
</dbReference>
<dbReference type="PANTHER" id="PTHR47331">
    <property type="entry name" value="PHD-TYPE DOMAIN-CONTAINING PROTEIN"/>
    <property type="match status" value="1"/>
</dbReference>
<dbReference type="InterPro" id="IPR008042">
    <property type="entry name" value="Retrotrans_Pao"/>
</dbReference>
<dbReference type="Pfam" id="PF18701">
    <property type="entry name" value="DUF5641"/>
    <property type="match status" value="1"/>
</dbReference>
<dbReference type="AlphaFoldDB" id="A0AAW0N294"/>
<dbReference type="InterPro" id="IPR040676">
    <property type="entry name" value="DUF5641"/>
</dbReference>